<dbReference type="GO" id="GO:0016758">
    <property type="term" value="F:hexosyltransferase activity"/>
    <property type="evidence" value="ECO:0007669"/>
    <property type="project" value="UniProtKB-ARBA"/>
</dbReference>
<dbReference type="EMBL" id="BMCB01000006">
    <property type="protein sequence ID" value="GGA90332.1"/>
    <property type="molecule type" value="Genomic_DNA"/>
</dbReference>
<dbReference type="InterPro" id="IPR029044">
    <property type="entry name" value="Nucleotide-diphossugar_trans"/>
</dbReference>
<dbReference type="EMBL" id="LT906464">
    <property type="protein sequence ID" value="SNW03286.1"/>
    <property type="molecule type" value="Genomic_DNA"/>
</dbReference>
<evidence type="ECO:0000256" key="1">
    <source>
        <dbReference type="ARBA" id="ARBA00006739"/>
    </source>
</evidence>
<dbReference type="SUPFAM" id="SSF53448">
    <property type="entry name" value="Nucleotide-diphospho-sugar transferases"/>
    <property type="match status" value="1"/>
</dbReference>
<gene>
    <name evidence="3" type="ORF">GCM10007183_13170</name>
    <name evidence="4" type="ORF">SAMEA4412661_01549</name>
</gene>
<evidence type="ECO:0000313" key="5">
    <source>
        <dbReference type="Proteomes" id="UP000243706"/>
    </source>
</evidence>
<dbReference type="Proteomes" id="UP000652995">
    <property type="component" value="Unassembled WGS sequence"/>
</dbReference>
<dbReference type="Gene3D" id="3.90.550.10">
    <property type="entry name" value="Spore Coat Polysaccharide Biosynthesis Protein SpsA, Chain A"/>
    <property type="match status" value="1"/>
</dbReference>
<dbReference type="Pfam" id="PF00535">
    <property type="entry name" value="Glycos_transf_2"/>
    <property type="match status" value="1"/>
</dbReference>
<dbReference type="EC" id="2.4.1.-" evidence="4"/>
<protein>
    <submittedName>
        <fullName evidence="4">Glycosyltransferase</fullName>
        <ecNumber evidence="4">2.4.1.-</ecNumber>
    </submittedName>
</protein>
<evidence type="ECO:0000259" key="2">
    <source>
        <dbReference type="Pfam" id="PF00535"/>
    </source>
</evidence>
<reference evidence="4 5" key="2">
    <citation type="submission" date="2017-06" db="EMBL/GenBank/DDBJ databases">
        <authorList>
            <consortium name="Pathogen Informatics"/>
        </authorList>
    </citation>
    <scope>NUCLEOTIDE SEQUENCE [LARGE SCALE GENOMIC DNA]</scope>
    <source>
        <strain evidence="4 5">NCTC13833</strain>
    </source>
</reference>
<proteinExistence type="inferred from homology"/>
<keyword evidence="6" id="KW-1185">Reference proteome</keyword>
<organism evidence="4 5">
    <name type="scientific">Staphylococcus muscae</name>
    <dbReference type="NCBI Taxonomy" id="1294"/>
    <lineage>
        <taxon>Bacteria</taxon>
        <taxon>Bacillati</taxon>
        <taxon>Bacillota</taxon>
        <taxon>Bacilli</taxon>
        <taxon>Bacillales</taxon>
        <taxon>Staphylococcaceae</taxon>
        <taxon>Staphylococcus</taxon>
    </lineage>
</organism>
<name>A0A240C7X0_9STAP</name>
<dbReference type="InterPro" id="IPR001173">
    <property type="entry name" value="Glyco_trans_2-like"/>
</dbReference>
<dbReference type="Proteomes" id="UP000243706">
    <property type="component" value="Chromosome 1"/>
</dbReference>
<dbReference type="OrthoDB" id="396512at2"/>
<dbReference type="PANTHER" id="PTHR22916:SF3">
    <property type="entry name" value="UDP-GLCNAC:BETAGAL BETA-1,3-N-ACETYLGLUCOSAMINYLTRANSFERASE-LIKE PROTEIN 1"/>
    <property type="match status" value="1"/>
</dbReference>
<keyword evidence="4" id="KW-0328">Glycosyltransferase</keyword>
<dbReference type="CDD" id="cd00761">
    <property type="entry name" value="Glyco_tranf_GTA_type"/>
    <property type="match status" value="1"/>
</dbReference>
<evidence type="ECO:0000313" key="4">
    <source>
        <dbReference type="EMBL" id="SNW03286.1"/>
    </source>
</evidence>
<dbReference type="AlphaFoldDB" id="A0A240C7X0"/>
<feature type="domain" description="Glycosyltransferase 2-like" evidence="2">
    <location>
        <begin position="6"/>
        <end position="145"/>
    </location>
</feature>
<keyword evidence="4" id="KW-0808">Transferase</keyword>
<sequence length="316" mass="36399">MTKKISIIIPLFNREKPIERLLQKIRSQTFDLNQVEVIVSDDASTDRSVEVAKTFIDKIPNLIILESDTNSGGASVPRNNALDIATGEWVLFIDSDDYITEDSLTDALAAAEAYQDEMICLPYFRSANSTRPISRSAFAFPKTIGNLQFENTKLFNTLNVIGKLIKRDVIEDNLIRFPAGIKIREDNWFLMQAYSVVNGITVLGYEKDYYFYEQQDEVALTHHAKTPPRDAVKIYNAVYDFVMKHPQISHSRKVTLLTIFLNRYTNMIKRGQYAPVRFFDHTKETLKEIVQHTHATEETRTFINSLFNGDYDQYRS</sequence>
<reference evidence="3" key="4">
    <citation type="submission" date="2024-05" db="EMBL/GenBank/DDBJ databases">
        <authorList>
            <person name="Sun Q."/>
            <person name="Sedlacek I."/>
        </authorList>
    </citation>
    <scope>NUCLEOTIDE SEQUENCE</scope>
    <source>
        <strain evidence="3">CCM 4175</strain>
    </source>
</reference>
<reference evidence="3" key="1">
    <citation type="journal article" date="2014" name="Int. J. Syst. Evol. Microbiol.">
        <title>Complete genome of a new Firmicutes species belonging to the dominant human colonic microbiota ('Ruminococcus bicirculans') reveals two chromosomes and a selective capacity to utilize plant glucans.</title>
        <authorList>
            <consortium name="NISC Comparative Sequencing Program"/>
            <person name="Wegmann U."/>
            <person name="Louis P."/>
            <person name="Goesmann A."/>
            <person name="Henrissat B."/>
            <person name="Duncan S.H."/>
            <person name="Flint H.J."/>
        </authorList>
    </citation>
    <scope>NUCLEOTIDE SEQUENCE</scope>
    <source>
        <strain evidence="3">CCM 4175</strain>
    </source>
</reference>
<evidence type="ECO:0000313" key="3">
    <source>
        <dbReference type="EMBL" id="GGA90332.1"/>
    </source>
</evidence>
<reference evidence="6" key="3">
    <citation type="journal article" date="2019" name="Int. J. Syst. Evol. Microbiol.">
        <title>The Global Catalogue of Microorganisms (GCM) 10K type strain sequencing project: providing services to taxonomists for standard genome sequencing and annotation.</title>
        <authorList>
            <consortium name="The Broad Institute Genomics Platform"/>
            <consortium name="The Broad Institute Genome Sequencing Center for Infectious Disease"/>
            <person name="Wu L."/>
            <person name="Ma J."/>
        </authorList>
    </citation>
    <scope>NUCLEOTIDE SEQUENCE [LARGE SCALE GENOMIC DNA]</scope>
    <source>
        <strain evidence="6">CCM 4175</strain>
    </source>
</reference>
<comment type="similarity">
    <text evidence="1">Belongs to the glycosyltransferase 2 family.</text>
</comment>
<dbReference type="PANTHER" id="PTHR22916">
    <property type="entry name" value="GLYCOSYLTRANSFERASE"/>
    <property type="match status" value="1"/>
</dbReference>
<evidence type="ECO:0000313" key="6">
    <source>
        <dbReference type="Proteomes" id="UP000652995"/>
    </source>
</evidence>
<dbReference type="KEGG" id="smus:C7J88_04410"/>
<accession>A0A240C7X0</accession>
<dbReference type="RefSeq" id="WP_095117445.1">
    <property type="nucleotide sequence ID" value="NZ_BMCB01000006.1"/>
</dbReference>